<dbReference type="AlphaFoldDB" id="W1JAE7"/>
<protein>
    <submittedName>
        <fullName evidence="1">Uncharacterized protein</fullName>
    </submittedName>
</protein>
<name>W1JAE7_9GAMM</name>
<comment type="caution">
    <text evidence="1">The sequence shown here is derived from an EMBL/GenBank/DDBJ whole genome shotgun (WGS) entry which is preliminary data.</text>
</comment>
<accession>W1JAE7</accession>
<dbReference type="Proteomes" id="UP000019197">
    <property type="component" value="Unassembled WGS sequence"/>
</dbReference>
<sequence length="97" mass="10844">MEQRENYAQIAKDYVPETLTVTLHQFYAIDPPPSKSMSVSTDSEQTSLIMDCSLGWSEVMPASLIQLIAIPGNHSSLFEDKENRIVLSQALNTMLAR</sequence>
<organism evidence="1 2">
    <name type="scientific">Xenorhabdus cabanillasii JM26</name>
    <dbReference type="NCBI Taxonomy" id="1427517"/>
    <lineage>
        <taxon>Bacteria</taxon>
        <taxon>Pseudomonadati</taxon>
        <taxon>Pseudomonadota</taxon>
        <taxon>Gammaproteobacteria</taxon>
        <taxon>Enterobacterales</taxon>
        <taxon>Morganellaceae</taxon>
        <taxon>Xenorhabdus</taxon>
    </lineage>
</organism>
<evidence type="ECO:0000313" key="1">
    <source>
        <dbReference type="EMBL" id="CDL87709.1"/>
    </source>
</evidence>
<dbReference type="Gene3D" id="3.40.50.1820">
    <property type="entry name" value="alpha/beta hydrolase"/>
    <property type="match status" value="1"/>
</dbReference>
<proteinExistence type="predicted"/>
<dbReference type="InterPro" id="IPR029058">
    <property type="entry name" value="AB_hydrolase_fold"/>
</dbReference>
<reference evidence="1 2" key="1">
    <citation type="submission" date="2013-11" db="EMBL/GenBank/DDBJ databases">
        <title>Draft genome sequence and annotation of the entomopathogenic bacterium, Xenorhabdus cabanillasi strain JM26.</title>
        <authorList>
            <person name="Gualtieri M."/>
            <person name="Ogier J.C."/>
            <person name="Pages S."/>
            <person name="Givaudan A."/>
            <person name="Gaudriault S."/>
        </authorList>
    </citation>
    <scope>NUCLEOTIDE SEQUENCE [LARGE SCALE GENOMIC DNA]</scope>
    <source>
        <strain evidence="1 2">JM26</strain>
    </source>
</reference>
<gene>
    <name evidence="1" type="ORF">XCR1_970025</name>
</gene>
<dbReference type="EMBL" id="CBXE010000494">
    <property type="protein sequence ID" value="CDL87709.1"/>
    <property type="molecule type" value="Genomic_DNA"/>
</dbReference>
<evidence type="ECO:0000313" key="2">
    <source>
        <dbReference type="Proteomes" id="UP000019197"/>
    </source>
</evidence>
<dbReference type="RefSeq" id="WP_232217571.1">
    <property type="nucleotide sequence ID" value="NZ_CAWLVK010000494.1"/>
</dbReference>